<dbReference type="InterPro" id="IPR002123">
    <property type="entry name" value="Plipid/glycerol_acylTrfase"/>
</dbReference>
<keyword evidence="2 6" id="KW-0808">Transferase</keyword>
<dbReference type="eggNOG" id="COG0204">
    <property type="taxonomic scope" value="Bacteria"/>
</dbReference>
<protein>
    <submittedName>
        <fullName evidence="5">1-acyl-sn-glycerol-3-phosphate acyltransferase</fullName>
    </submittedName>
    <submittedName>
        <fullName evidence="6">Phospholipid/glycerol acyltransferase</fullName>
    </submittedName>
</protein>
<evidence type="ECO:0000256" key="2">
    <source>
        <dbReference type="ARBA" id="ARBA00022679"/>
    </source>
</evidence>
<dbReference type="AlphaFoldDB" id="H1XYT5"/>
<dbReference type="SUPFAM" id="SSF69593">
    <property type="entry name" value="Glycerol-3-phosphate (1)-acyltransferase"/>
    <property type="match status" value="1"/>
</dbReference>
<gene>
    <name evidence="5" type="ORF">Cabys_3786</name>
    <name evidence="6" type="ORF">Calab_1330</name>
</gene>
<proteinExistence type="predicted"/>
<dbReference type="Pfam" id="PF01553">
    <property type="entry name" value="Acyltransferase"/>
    <property type="match status" value="1"/>
</dbReference>
<keyword evidence="3 6" id="KW-0012">Acyltransferase</keyword>
<evidence type="ECO:0000313" key="5">
    <source>
        <dbReference type="EMBL" id="APF20531.1"/>
    </source>
</evidence>
<evidence type="ECO:0000313" key="8">
    <source>
        <dbReference type="Proteomes" id="UP000183868"/>
    </source>
</evidence>
<dbReference type="EMBL" id="CM001402">
    <property type="protein sequence ID" value="EHO40954.1"/>
    <property type="molecule type" value="Genomic_DNA"/>
</dbReference>
<organism evidence="6 7">
    <name type="scientific">Caldithrix abyssi DSM 13497</name>
    <dbReference type="NCBI Taxonomy" id="880073"/>
    <lineage>
        <taxon>Bacteria</taxon>
        <taxon>Pseudomonadati</taxon>
        <taxon>Calditrichota</taxon>
        <taxon>Calditrichia</taxon>
        <taxon>Calditrichales</taxon>
        <taxon>Calditrichaceae</taxon>
        <taxon>Caldithrix</taxon>
    </lineage>
</organism>
<dbReference type="PANTHER" id="PTHR10434">
    <property type="entry name" value="1-ACYL-SN-GLYCEROL-3-PHOSPHATE ACYLTRANSFERASE"/>
    <property type="match status" value="1"/>
</dbReference>
<evidence type="ECO:0000313" key="7">
    <source>
        <dbReference type="Proteomes" id="UP000004671"/>
    </source>
</evidence>
<dbReference type="CDD" id="cd07988">
    <property type="entry name" value="LPLAT_ABO13168-like"/>
    <property type="match status" value="1"/>
</dbReference>
<dbReference type="Proteomes" id="UP000183868">
    <property type="component" value="Chromosome"/>
</dbReference>
<dbReference type="EMBL" id="CP018099">
    <property type="protein sequence ID" value="APF20531.1"/>
    <property type="molecule type" value="Genomic_DNA"/>
</dbReference>
<feature type="domain" description="Phospholipid/glycerol acyltransferase" evidence="4">
    <location>
        <begin position="40"/>
        <end position="152"/>
    </location>
</feature>
<evidence type="ECO:0000259" key="4">
    <source>
        <dbReference type="SMART" id="SM00563"/>
    </source>
</evidence>
<dbReference type="Proteomes" id="UP000004671">
    <property type="component" value="Chromosome"/>
</dbReference>
<evidence type="ECO:0000256" key="3">
    <source>
        <dbReference type="ARBA" id="ARBA00023315"/>
    </source>
</evidence>
<keyword evidence="7" id="KW-1185">Reference proteome</keyword>
<sequence length="202" mass="23506">MIKENRPSFLFKIARIFSKVILKITGWKTVGKVPEEKKYVLVGYPHTSNWDTLIGLMIYASMGVRLNWLAKQSLFKWPLGWILKLTGAIPVNRQQSQNFIQYSKDLFDRYERLVLTLSPEGTRKKTEYWRTGFYYMALNAGVPIALGILDYSKKIGGFGPLIWPSGDIEKDIAKIREFYKDFKGKYPEKMGEIRINPEKIKK</sequence>
<dbReference type="GO" id="GO:0006654">
    <property type="term" value="P:phosphatidic acid biosynthetic process"/>
    <property type="evidence" value="ECO:0007669"/>
    <property type="project" value="TreeGrafter"/>
</dbReference>
<evidence type="ECO:0000313" key="6">
    <source>
        <dbReference type="EMBL" id="EHO40954.1"/>
    </source>
</evidence>
<comment type="pathway">
    <text evidence="1">Lipid metabolism.</text>
</comment>
<accession>H1XYT5</accession>
<dbReference type="RefSeq" id="WP_006928031.1">
    <property type="nucleotide sequence ID" value="NZ_CM001402.1"/>
</dbReference>
<dbReference type="GO" id="GO:0003841">
    <property type="term" value="F:1-acylglycerol-3-phosphate O-acyltransferase activity"/>
    <property type="evidence" value="ECO:0007669"/>
    <property type="project" value="TreeGrafter"/>
</dbReference>
<dbReference type="STRING" id="880073.Cabys_3786"/>
<dbReference type="KEGG" id="caby:Cabys_3786"/>
<dbReference type="SMART" id="SM00563">
    <property type="entry name" value="PlsC"/>
    <property type="match status" value="1"/>
</dbReference>
<dbReference type="PANTHER" id="PTHR10434:SF9">
    <property type="entry name" value="PHOSPHOLIPID_GLYCEROL ACYLTRANSFERASE DOMAIN-CONTAINING PROTEIN"/>
    <property type="match status" value="1"/>
</dbReference>
<dbReference type="PaxDb" id="880073-Calab_1330"/>
<reference evidence="5 8" key="2">
    <citation type="submission" date="2016-11" db="EMBL/GenBank/DDBJ databases">
        <title>Genomic analysis of Caldithrix abyssi and proposal of a novel bacterial phylum Caldithrichaeota.</title>
        <authorList>
            <person name="Kublanov I."/>
            <person name="Sigalova O."/>
            <person name="Gavrilov S."/>
            <person name="Lebedinsky A."/>
            <person name="Ivanova N."/>
            <person name="Daum C."/>
            <person name="Reddy T."/>
            <person name="Klenk H.P."/>
            <person name="Goker M."/>
            <person name="Reva O."/>
            <person name="Miroshnichenko M."/>
            <person name="Kyprides N."/>
            <person name="Woyke T."/>
            <person name="Gelfand M."/>
        </authorList>
    </citation>
    <scope>NUCLEOTIDE SEQUENCE [LARGE SCALE GENOMIC DNA]</scope>
    <source>
        <strain evidence="5 8">LF13</strain>
    </source>
</reference>
<name>H1XYT5_CALAY</name>
<evidence type="ECO:0000256" key="1">
    <source>
        <dbReference type="ARBA" id="ARBA00005189"/>
    </source>
</evidence>
<dbReference type="OrthoDB" id="9796839at2"/>
<dbReference type="HOGENOM" id="CLU_099447_0_0_0"/>
<dbReference type="InParanoid" id="H1XYT5"/>
<reference evidence="6 7" key="1">
    <citation type="submission" date="2011-09" db="EMBL/GenBank/DDBJ databases">
        <title>The permanent draft genome of Caldithrix abyssi DSM 13497.</title>
        <authorList>
            <consortium name="US DOE Joint Genome Institute (JGI-PGF)"/>
            <person name="Lucas S."/>
            <person name="Han J."/>
            <person name="Lapidus A."/>
            <person name="Bruce D."/>
            <person name="Goodwin L."/>
            <person name="Pitluck S."/>
            <person name="Peters L."/>
            <person name="Kyrpides N."/>
            <person name="Mavromatis K."/>
            <person name="Ivanova N."/>
            <person name="Mikhailova N."/>
            <person name="Chertkov O."/>
            <person name="Detter J.C."/>
            <person name="Tapia R."/>
            <person name="Han C."/>
            <person name="Land M."/>
            <person name="Hauser L."/>
            <person name="Markowitz V."/>
            <person name="Cheng J.-F."/>
            <person name="Hugenholtz P."/>
            <person name="Woyke T."/>
            <person name="Wu D."/>
            <person name="Spring S."/>
            <person name="Brambilla E."/>
            <person name="Klenk H.-P."/>
            <person name="Eisen J.A."/>
        </authorList>
    </citation>
    <scope>NUCLEOTIDE SEQUENCE [LARGE SCALE GENOMIC DNA]</scope>
    <source>
        <strain evidence="6 7">DSM 13497</strain>
    </source>
</reference>